<dbReference type="Proteomes" id="UP000183988">
    <property type="component" value="Unassembled WGS sequence"/>
</dbReference>
<keyword evidence="4" id="KW-1185">Reference proteome</keyword>
<gene>
    <name evidence="2" type="ORF">SAMN05216225_1001510</name>
    <name evidence="3" type="ORF">SAMN05216225_102165</name>
</gene>
<organism evidence="2 4">
    <name type="scientific">Ornithinibacillus halophilus</name>
    <dbReference type="NCBI Taxonomy" id="930117"/>
    <lineage>
        <taxon>Bacteria</taxon>
        <taxon>Bacillati</taxon>
        <taxon>Bacillota</taxon>
        <taxon>Bacilli</taxon>
        <taxon>Bacillales</taxon>
        <taxon>Bacillaceae</taxon>
        <taxon>Ornithinibacillus</taxon>
    </lineage>
</organism>
<evidence type="ECO:0000313" key="4">
    <source>
        <dbReference type="Proteomes" id="UP000183988"/>
    </source>
</evidence>
<protein>
    <submittedName>
        <fullName evidence="2">Transposase</fullName>
    </submittedName>
</protein>
<proteinExistence type="predicted"/>
<name>A0A1M5D3H9_9BACI</name>
<feature type="domain" description="Transposase InsH N-terminal" evidence="1">
    <location>
        <begin position="23"/>
        <end position="114"/>
    </location>
</feature>
<dbReference type="EMBL" id="FQVW01000001">
    <property type="protein sequence ID" value="SHF61516.1"/>
    <property type="molecule type" value="Genomic_DNA"/>
</dbReference>
<reference evidence="2 4" key="1">
    <citation type="submission" date="2016-11" db="EMBL/GenBank/DDBJ databases">
        <authorList>
            <person name="Jaros S."/>
            <person name="Januszkiewicz K."/>
            <person name="Wedrychowicz H."/>
        </authorList>
    </citation>
    <scope>NUCLEOTIDE SEQUENCE [LARGE SCALE GENOMIC DNA]</scope>
    <source>
        <strain evidence="2 4">IBRC-M 10683</strain>
    </source>
</reference>
<dbReference type="PANTHER" id="PTHR35604">
    <property type="entry name" value="TRANSPOSASE INSH FOR INSERTION SEQUENCE ELEMENT IS5A-RELATED"/>
    <property type="match status" value="1"/>
</dbReference>
<dbReference type="STRING" id="930117.SAMN05216225_1001510"/>
<feature type="non-terminal residue" evidence="2">
    <location>
        <position position="177"/>
    </location>
</feature>
<sequence length="177" mass="20738">MSSLLQKQESFTLSSYTDLYDLVVPEDNLLRQMNELVDFSFILDELKEKYCLDNGRNAVSPIRMFKYLLLKTIFDISDVDVVERSKYDMSFKYFLNYAPEDKVIHPSSLTKFRRTRLVDMDLLDMLIHKSVEIALEHGLIESKTIIVDATHSASRYCAKTAKEFLQEKSKQLRKTIY</sequence>
<dbReference type="PANTHER" id="PTHR35604:SF2">
    <property type="entry name" value="TRANSPOSASE INSH FOR INSERTION SEQUENCE ELEMENT IS5A-RELATED"/>
    <property type="match status" value="1"/>
</dbReference>
<dbReference type="EMBL" id="FQVW01000021">
    <property type="protein sequence ID" value="SHG23518.1"/>
    <property type="molecule type" value="Genomic_DNA"/>
</dbReference>
<dbReference type="AlphaFoldDB" id="A0A1M5D3H9"/>
<evidence type="ECO:0000313" key="2">
    <source>
        <dbReference type="EMBL" id="SHF61516.1"/>
    </source>
</evidence>
<dbReference type="InterPro" id="IPR008490">
    <property type="entry name" value="Transposase_InsH_N"/>
</dbReference>
<evidence type="ECO:0000259" key="1">
    <source>
        <dbReference type="Pfam" id="PF05598"/>
    </source>
</evidence>
<accession>A0A1M5D3H9</accession>
<evidence type="ECO:0000313" key="3">
    <source>
        <dbReference type="EMBL" id="SHG23518.1"/>
    </source>
</evidence>
<dbReference type="Pfam" id="PF05598">
    <property type="entry name" value="DUF772"/>
    <property type="match status" value="1"/>
</dbReference>